<dbReference type="AlphaFoldDB" id="A0A0H2RD41"/>
<accession>A0A0H2RD41</accession>
<feature type="transmembrane region" description="Helical" evidence="1">
    <location>
        <begin position="77"/>
        <end position="99"/>
    </location>
</feature>
<sequence>MNWQSFRMDKIKKRRGMSIPQLIRLPYVKFDTRLGVGEDLKNVRLACDSCSQDRNNVPSHKAQIKSTWMTDFSVERWGIVGVLNTGHSVVLSVATWLLVEKLTYLQDKSRKNKRLQGENAIDLFLVDDGVDAQGQHVSSFARAGLWEERAADEMGIWIIAESSLPLKDLQTGV</sequence>
<reference evidence="2 3" key="1">
    <citation type="submission" date="2015-04" db="EMBL/GenBank/DDBJ databases">
        <title>Complete genome sequence of Schizopora paradoxa KUC8140, a cosmopolitan wood degrader in East Asia.</title>
        <authorList>
            <consortium name="DOE Joint Genome Institute"/>
            <person name="Min B."/>
            <person name="Park H."/>
            <person name="Jang Y."/>
            <person name="Kim J.-J."/>
            <person name="Kim K.H."/>
            <person name="Pangilinan J."/>
            <person name="Lipzen A."/>
            <person name="Riley R."/>
            <person name="Grigoriev I.V."/>
            <person name="Spatafora J.W."/>
            <person name="Choi I.-G."/>
        </authorList>
    </citation>
    <scope>NUCLEOTIDE SEQUENCE [LARGE SCALE GENOMIC DNA]</scope>
    <source>
        <strain evidence="2 3">KUC8140</strain>
    </source>
</reference>
<gene>
    <name evidence="2" type="ORF">SCHPADRAFT_892898</name>
</gene>
<proteinExistence type="predicted"/>
<dbReference type="InParanoid" id="A0A0H2RD41"/>
<dbReference type="EMBL" id="KQ086047">
    <property type="protein sequence ID" value="KLO09724.1"/>
    <property type="molecule type" value="Genomic_DNA"/>
</dbReference>
<evidence type="ECO:0000313" key="2">
    <source>
        <dbReference type="EMBL" id="KLO09724.1"/>
    </source>
</evidence>
<keyword evidence="1" id="KW-0812">Transmembrane</keyword>
<name>A0A0H2RD41_9AGAM</name>
<evidence type="ECO:0000256" key="1">
    <source>
        <dbReference type="SAM" id="Phobius"/>
    </source>
</evidence>
<keyword evidence="1" id="KW-1133">Transmembrane helix</keyword>
<organism evidence="2 3">
    <name type="scientific">Schizopora paradoxa</name>
    <dbReference type="NCBI Taxonomy" id="27342"/>
    <lineage>
        <taxon>Eukaryota</taxon>
        <taxon>Fungi</taxon>
        <taxon>Dikarya</taxon>
        <taxon>Basidiomycota</taxon>
        <taxon>Agaricomycotina</taxon>
        <taxon>Agaricomycetes</taxon>
        <taxon>Hymenochaetales</taxon>
        <taxon>Schizoporaceae</taxon>
        <taxon>Schizopora</taxon>
    </lineage>
</organism>
<keyword evidence="3" id="KW-1185">Reference proteome</keyword>
<dbReference type="Proteomes" id="UP000053477">
    <property type="component" value="Unassembled WGS sequence"/>
</dbReference>
<protein>
    <submittedName>
        <fullName evidence="2">Uncharacterized protein</fullName>
    </submittedName>
</protein>
<evidence type="ECO:0000313" key="3">
    <source>
        <dbReference type="Proteomes" id="UP000053477"/>
    </source>
</evidence>
<keyword evidence="1" id="KW-0472">Membrane</keyword>